<gene>
    <name evidence="2" type="ORF">CR513_62031</name>
</gene>
<dbReference type="PANTHER" id="PTHR11439">
    <property type="entry name" value="GAG-POL-RELATED RETROTRANSPOSON"/>
    <property type="match status" value="1"/>
</dbReference>
<reference evidence="2" key="1">
    <citation type="submission" date="2018-05" db="EMBL/GenBank/DDBJ databases">
        <title>Draft genome of Mucuna pruriens seed.</title>
        <authorList>
            <person name="Nnadi N.E."/>
            <person name="Vos R."/>
            <person name="Hasami M.H."/>
            <person name="Devisetty U.K."/>
            <person name="Aguiy J.C."/>
        </authorList>
    </citation>
    <scope>NUCLEOTIDE SEQUENCE [LARGE SCALE GENOMIC DNA]</scope>
    <source>
        <strain evidence="2">JCA_2017</strain>
    </source>
</reference>
<evidence type="ECO:0000313" key="3">
    <source>
        <dbReference type="Proteomes" id="UP000257109"/>
    </source>
</evidence>
<feature type="transmembrane region" description="Helical" evidence="1">
    <location>
        <begin position="38"/>
        <end position="60"/>
    </location>
</feature>
<proteinExistence type="predicted"/>
<dbReference type="AlphaFoldDB" id="A0A371E1G7"/>
<name>A0A371E1G7_MUCPR</name>
<evidence type="ECO:0000313" key="2">
    <source>
        <dbReference type="EMBL" id="RDX58633.1"/>
    </source>
</evidence>
<keyword evidence="1" id="KW-0812">Transmembrane</keyword>
<evidence type="ECO:0000256" key="1">
    <source>
        <dbReference type="SAM" id="Phobius"/>
    </source>
</evidence>
<dbReference type="Proteomes" id="UP000257109">
    <property type="component" value="Unassembled WGS sequence"/>
</dbReference>
<dbReference type="EMBL" id="QJKJ01017309">
    <property type="protein sequence ID" value="RDX58633.1"/>
    <property type="molecule type" value="Genomic_DNA"/>
</dbReference>
<protein>
    <submittedName>
        <fullName evidence="2">Uncharacterized protein</fullName>
    </submittedName>
</protein>
<dbReference type="PANTHER" id="PTHR11439:SF442">
    <property type="entry name" value="CYSTEINE-RICH RLK (RECEPTOR-LIKE PROTEIN KINASE) 8"/>
    <property type="match status" value="1"/>
</dbReference>
<keyword evidence="1" id="KW-1133">Transmembrane helix</keyword>
<accession>A0A371E1G7</accession>
<keyword evidence="3" id="KW-1185">Reference proteome</keyword>
<sequence length="132" mass="15130">MEGSKLMSLPILLLVKLTNDESSKPTNQTTYKGMIVSLLYLIASILYIMYSVCLCARFQYDPIDSYFIVAKMIFCYLDTTIQTIMCDRTKRKSTSGAYHFIGPCLISRSKIAKLYILVKLNIDEEPLMFKNI</sequence>
<comment type="caution">
    <text evidence="2">The sequence shown here is derived from an EMBL/GenBank/DDBJ whole genome shotgun (WGS) entry which is preliminary data.</text>
</comment>
<feature type="non-terminal residue" evidence="2">
    <location>
        <position position="1"/>
    </location>
</feature>
<organism evidence="2 3">
    <name type="scientific">Mucuna pruriens</name>
    <name type="common">Velvet bean</name>
    <name type="synonym">Dolichos pruriens</name>
    <dbReference type="NCBI Taxonomy" id="157652"/>
    <lineage>
        <taxon>Eukaryota</taxon>
        <taxon>Viridiplantae</taxon>
        <taxon>Streptophyta</taxon>
        <taxon>Embryophyta</taxon>
        <taxon>Tracheophyta</taxon>
        <taxon>Spermatophyta</taxon>
        <taxon>Magnoliopsida</taxon>
        <taxon>eudicotyledons</taxon>
        <taxon>Gunneridae</taxon>
        <taxon>Pentapetalae</taxon>
        <taxon>rosids</taxon>
        <taxon>fabids</taxon>
        <taxon>Fabales</taxon>
        <taxon>Fabaceae</taxon>
        <taxon>Papilionoideae</taxon>
        <taxon>50 kb inversion clade</taxon>
        <taxon>NPAAA clade</taxon>
        <taxon>indigoferoid/millettioid clade</taxon>
        <taxon>Phaseoleae</taxon>
        <taxon>Mucuna</taxon>
    </lineage>
</organism>
<keyword evidence="1" id="KW-0472">Membrane</keyword>